<evidence type="ECO:0000313" key="4">
    <source>
        <dbReference type="Proteomes" id="UP001194696"/>
    </source>
</evidence>
<protein>
    <recommendedName>
        <fullName evidence="2">Retrotransposon gag domain-containing protein</fullName>
    </recommendedName>
</protein>
<feature type="non-terminal residue" evidence="3">
    <location>
        <position position="231"/>
    </location>
</feature>
<feature type="region of interest" description="Disordered" evidence="1">
    <location>
        <begin position="1"/>
        <end position="35"/>
    </location>
</feature>
<dbReference type="Proteomes" id="UP001194696">
    <property type="component" value="Unassembled WGS sequence"/>
</dbReference>
<feature type="compositionally biased region" description="Polar residues" evidence="1">
    <location>
        <begin position="15"/>
        <end position="35"/>
    </location>
</feature>
<feature type="domain" description="Retrotransposon gag" evidence="2">
    <location>
        <begin position="112"/>
        <end position="199"/>
    </location>
</feature>
<accession>A0ABQ7JH10</accession>
<reference evidence="3 4" key="1">
    <citation type="journal article" date="2020" name="Fungal Divers.">
        <title>Resolving the Mortierellaceae phylogeny through synthesis of multi-gene phylogenetics and phylogenomics.</title>
        <authorList>
            <person name="Vandepol N."/>
            <person name="Liber J."/>
            <person name="Desiro A."/>
            <person name="Na H."/>
            <person name="Kennedy M."/>
            <person name="Barry K."/>
            <person name="Grigoriev I.V."/>
            <person name="Miller A.N."/>
            <person name="O'Donnell K."/>
            <person name="Stajich J.E."/>
            <person name="Bonito G."/>
        </authorList>
    </citation>
    <scope>NUCLEOTIDE SEQUENCE [LARGE SCALE GENOMIC DNA]</scope>
    <source>
        <strain evidence="3 4">AD045</strain>
    </source>
</reference>
<evidence type="ECO:0000313" key="3">
    <source>
        <dbReference type="EMBL" id="KAG0271173.1"/>
    </source>
</evidence>
<comment type="caution">
    <text evidence="3">The sequence shown here is derived from an EMBL/GenBank/DDBJ whole genome shotgun (WGS) entry which is preliminary data.</text>
</comment>
<evidence type="ECO:0000256" key="1">
    <source>
        <dbReference type="SAM" id="MobiDB-lite"/>
    </source>
</evidence>
<dbReference type="Pfam" id="PF03732">
    <property type="entry name" value="Retrotrans_gag"/>
    <property type="match status" value="1"/>
</dbReference>
<dbReference type="InterPro" id="IPR005162">
    <property type="entry name" value="Retrotrans_gag_dom"/>
</dbReference>
<organism evidence="3 4">
    <name type="scientific">Linnemannia gamsii</name>
    <dbReference type="NCBI Taxonomy" id="64522"/>
    <lineage>
        <taxon>Eukaryota</taxon>
        <taxon>Fungi</taxon>
        <taxon>Fungi incertae sedis</taxon>
        <taxon>Mucoromycota</taxon>
        <taxon>Mortierellomycotina</taxon>
        <taxon>Mortierellomycetes</taxon>
        <taxon>Mortierellales</taxon>
        <taxon>Mortierellaceae</taxon>
        <taxon>Linnemannia</taxon>
    </lineage>
</organism>
<gene>
    <name evidence="3" type="ORF">BGZ96_005948</name>
</gene>
<keyword evidence="4" id="KW-1185">Reference proteome</keyword>
<dbReference type="EMBL" id="JAAAIM010002842">
    <property type="protein sequence ID" value="KAG0271173.1"/>
    <property type="molecule type" value="Genomic_DNA"/>
</dbReference>
<proteinExistence type="predicted"/>
<name>A0ABQ7JH10_9FUNG</name>
<sequence>MNQDDNSGMFPNPYSLASSEQPTRPGTPAVSSRPNISYNPAAGFTTAHFVAQQAAQASAQTASAPRALLTLPADTMTFDGLGTHQDARIWLAHIRLQAKLAHIDESTWPEAAVAKLRLNAQIWGLNLLDRNPDIKWSTFCTLFRSQFSAQEVEDKLRNELDMVHWEPKDTPNTLLQRFEFAALPLEGILTEGEKVHAFRRICPIFLQKFLIERQANTWPKVKTACEIKTDM</sequence>
<evidence type="ECO:0000259" key="2">
    <source>
        <dbReference type="Pfam" id="PF03732"/>
    </source>
</evidence>